<reference evidence="3 4" key="1">
    <citation type="submission" date="2024-04" db="EMBL/GenBank/DDBJ databases">
        <title>Phylogenomic analyses of a clade within the roseobacter group suggest taxonomic reassignments of species of the genera Aestuariivita, Citreicella, Loktanella, Nautella, Pelagibaca, Ruegeria, Thalassobius, Thiobacimonas and Tropicibacter, and the proposal o.</title>
        <authorList>
            <person name="Jeon C.O."/>
        </authorList>
    </citation>
    <scope>NUCLEOTIDE SEQUENCE [LARGE SCALE GENOMIC DNA]</scope>
    <source>
        <strain evidence="3 4">G8-12</strain>
    </source>
</reference>
<dbReference type="CDD" id="cd01127">
    <property type="entry name" value="TrwB_TraG_TraD_VirD4"/>
    <property type="match status" value="1"/>
</dbReference>
<dbReference type="RefSeq" id="WP_342069779.1">
    <property type="nucleotide sequence ID" value="NZ_CP151762.1"/>
</dbReference>
<dbReference type="EMBL" id="CP151762">
    <property type="protein sequence ID" value="WZU63397.1"/>
    <property type="molecule type" value="Genomic_DNA"/>
</dbReference>
<dbReference type="InterPro" id="IPR032689">
    <property type="entry name" value="TraG-D_C"/>
</dbReference>
<organism evidence="3 4">
    <name type="scientific">Yoonia algicola</name>
    <dbReference type="NCBI Taxonomy" id="3137368"/>
    <lineage>
        <taxon>Bacteria</taxon>
        <taxon>Pseudomonadati</taxon>
        <taxon>Pseudomonadota</taxon>
        <taxon>Alphaproteobacteria</taxon>
        <taxon>Rhodobacterales</taxon>
        <taxon>Paracoccaceae</taxon>
        <taxon>Yoonia</taxon>
    </lineage>
</organism>
<dbReference type="Proteomes" id="UP001451782">
    <property type="component" value="Chromosome"/>
</dbReference>
<keyword evidence="4" id="KW-1185">Reference proteome</keyword>
<name>A0AAN0M6F6_9RHOB</name>
<dbReference type="InterPro" id="IPR051162">
    <property type="entry name" value="T4SS_component"/>
</dbReference>
<sequence>MTYQLREDQLMLASHQYILGFAYRRYQMSGAFGLAPKDRLQHLYIIGQTGTGKSTLLQNLAWQDARHGTGFCLIDPHGDVAESLHHSLNVPHLYWDVADPVCPLGYNPLAKVAMIHRPLVASGLIETLKKQWPDAWGARMEHILRFAILALLEQPTADLRDILKLLTYKGFRRQVIDQVTDPQVLFFWRVEFPSMNYQGSADGVAPIANKLGAFLAQPAVRTALCEPSEPLRFRQIMDTGQVLIVNLSKGRLGADIANVLGGLITSSLMHAASTRHGLPEAARRPFFLYVDEFPNLTTKSFAGMLSEARKYGLGLVLAHQHLSQIDTDVSDAIFGNVGSLVAFRVGAKDAPRLQHMLAPFDAHDLQNQPNYRAAVQVMQNGERLAPFTASMYPPYRGLA</sequence>
<accession>A0AAN0M6F6</accession>
<dbReference type="AlphaFoldDB" id="A0AAN0M6F6"/>
<dbReference type="GO" id="GO:0003677">
    <property type="term" value="F:DNA binding"/>
    <property type="evidence" value="ECO:0007669"/>
    <property type="project" value="UniProtKB-KW"/>
</dbReference>
<dbReference type="KEGG" id="yag:AABB28_16340"/>
<evidence type="ECO:0000313" key="3">
    <source>
        <dbReference type="EMBL" id="WZU63397.1"/>
    </source>
</evidence>
<evidence type="ECO:0000259" key="1">
    <source>
        <dbReference type="Pfam" id="PF01935"/>
    </source>
</evidence>
<evidence type="ECO:0000259" key="2">
    <source>
        <dbReference type="Pfam" id="PF12696"/>
    </source>
</evidence>
<dbReference type="Gene3D" id="3.40.50.300">
    <property type="entry name" value="P-loop containing nucleotide triphosphate hydrolases"/>
    <property type="match status" value="2"/>
</dbReference>
<dbReference type="PANTHER" id="PTHR30121">
    <property type="entry name" value="UNCHARACTERIZED PROTEIN YJGR-RELATED"/>
    <property type="match status" value="1"/>
</dbReference>
<dbReference type="Pfam" id="PF12696">
    <property type="entry name" value="TraG-D_C"/>
    <property type="match status" value="1"/>
</dbReference>
<dbReference type="InterPro" id="IPR027417">
    <property type="entry name" value="P-loop_NTPase"/>
</dbReference>
<feature type="domain" description="Helicase HerA central" evidence="1">
    <location>
        <begin position="41"/>
        <end position="79"/>
    </location>
</feature>
<proteinExistence type="predicted"/>
<gene>
    <name evidence="3" type="ORF">AABB28_16340</name>
</gene>
<dbReference type="SUPFAM" id="SSF52540">
    <property type="entry name" value="P-loop containing nucleoside triphosphate hydrolases"/>
    <property type="match status" value="1"/>
</dbReference>
<evidence type="ECO:0000313" key="4">
    <source>
        <dbReference type="Proteomes" id="UP001451782"/>
    </source>
</evidence>
<dbReference type="PANTHER" id="PTHR30121:SF11">
    <property type="entry name" value="AAA+ ATPASE DOMAIN-CONTAINING PROTEIN"/>
    <property type="match status" value="1"/>
</dbReference>
<protein>
    <submittedName>
        <fullName evidence="3">Type IV secretion system DNA-binding domain-containing protein</fullName>
    </submittedName>
</protein>
<dbReference type="Pfam" id="PF01935">
    <property type="entry name" value="DUF87"/>
    <property type="match status" value="1"/>
</dbReference>
<keyword evidence="3" id="KW-0238">DNA-binding</keyword>
<dbReference type="InterPro" id="IPR002789">
    <property type="entry name" value="HerA_central"/>
</dbReference>
<feature type="domain" description="TraD/TraG TraM recognition site" evidence="2">
    <location>
        <begin position="286"/>
        <end position="348"/>
    </location>
</feature>